<evidence type="ECO:0000256" key="1">
    <source>
        <dbReference type="SAM" id="MobiDB-lite"/>
    </source>
</evidence>
<feature type="compositionally biased region" description="Polar residues" evidence="1">
    <location>
        <begin position="258"/>
        <end position="296"/>
    </location>
</feature>
<evidence type="ECO:0000313" key="3">
    <source>
        <dbReference type="EMBL" id="KAJ9584282.1"/>
    </source>
</evidence>
<feature type="non-terminal residue" evidence="3">
    <location>
        <position position="1"/>
    </location>
</feature>
<evidence type="ECO:0000313" key="4">
    <source>
        <dbReference type="Proteomes" id="UP001233999"/>
    </source>
</evidence>
<organism evidence="3 4">
    <name type="scientific">Diploptera punctata</name>
    <name type="common">Pacific beetle cockroach</name>
    <dbReference type="NCBI Taxonomy" id="6984"/>
    <lineage>
        <taxon>Eukaryota</taxon>
        <taxon>Metazoa</taxon>
        <taxon>Ecdysozoa</taxon>
        <taxon>Arthropoda</taxon>
        <taxon>Hexapoda</taxon>
        <taxon>Insecta</taxon>
        <taxon>Pterygota</taxon>
        <taxon>Neoptera</taxon>
        <taxon>Polyneoptera</taxon>
        <taxon>Dictyoptera</taxon>
        <taxon>Blattodea</taxon>
        <taxon>Blaberoidea</taxon>
        <taxon>Blaberidae</taxon>
        <taxon>Diplopterinae</taxon>
        <taxon>Diploptera</taxon>
    </lineage>
</organism>
<evidence type="ECO:0000256" key="2">
    <source>
        <dbReference type="SAM" id="SignalP"/>
    </source>
</evidence>
<reference evidence="3" key="1">
    <citation type="journal article" date="2023" name="IScience">
        <title>Live-bearing cockroach genome reveals convergent evolutionary mechanisms linked to viviparity in insects and beyond.</title>
        <authorList>
            <person name="Fouks B."/>
            <person name="Harrison M.C."/>
            <person name="Mikhailova A.A."/>
            <person name="Marchal E."/>
            <person name="English S."/>
            <person name="Carruthers M."/>
            <person name="Jennings E.C."/>
            <person name="Chiamaka E.L."/>
            <person name="Frigard R.A."/>
            <person name="Pippel M."/>
            <person name="Attardo G.M."/>
            <person name="Benoit J.B."/>
            <person name="Bornberg-Bauer E."/>
            <person name="Tobe S.S."/>
        </authorList>
    </citation>
    <scope>NUCLEOTIDE SEQUENCE</scope>
    <source>
        <strain evidence="3">Stay&amp;Tobe</strain>
    </source>
</reference>
<feature type="compositionally biased region" description="Low complexity" evidence="1">
    <location>
        <begin position="243"/>
        <end position="257"/>
    </location>
</feature>
<dbReference type="AlphaFoldDB" id="A0AAD7ZQG7"/>
<feature type="compositionally biased region" description="Low complexity" evidence="1">
    <location>
        <begin position="297"/>
        <end position="316"/>
    </location>
</feature>
<feature type="signal peptide" evidence="2">
    <location>
        <begin position="1"/>
        <end position="22"/>
    </location>
</feature>
<dbReference type="EMBL" id="JASPKZ010007433">
    <property type="protein sequence ID" value="KAJ9584282.1"/>
    <property type="molecule type" value="Genomic_DNA"/>
</dbReference>
<dbReference type="Proteomes" id="UP001233999">
    <property type="component" value="Unassembled WGS sequence"/>
</dbReference>
<keyword evidence="4" id="KW-1185">Reference proteome</keyword>
<sequence>MDWKITGFTAVLCFYCFGPGYGDVPIRREDGTQCYKCVSSEWQMDAGCEAPDTNTPWSEQCGTCYTVLSKSPGAQIVVRECMTEQQFSESQFNNQNNYNVSTCNSNLCNNVPIDMTQLDQLQGVQDQPDQVTVDNVNKSCYRCSSLNSDVCVTVDQSATPTSSDCTNRLCVTVYDSENTASMRDCYTWSRLKHYLQTKPNTSTYEWCNANLCNDKDMQDYQGCAETTTGPSVSGCSPAGEQNTTTTSGPSNATTTDTPDVSNATTTDTPDVSNATTTDTPDVSNATTTDTPDVSNATTTDTPDVSNTTTTSNATTTPGASNITTTSTPD</sequence>
<feature type="region of interest" description="Disordered" evidence="1">
    <location>
        <begin position="227"/>
        <end position="329"/>
    </location>
</feature>
<keyword evidence="2" id="KW-0732">Signal</keyword>
<accession>A0AAD7ZQG7</accession>
<protein>
    <submittedName>
        <fullName evidence="3">Uncharacterized protein</fullName>
    </submittedName>
</protein>
<gene>
    <name evidence="3" type="ORF">L9F63_021378</name>
</gene>
<name>A0AAD7ZQG7_DIPPU</name>
<feature type="chain" id="PRO_5042296998" evidence="2">
    <location>
        <begin position="23"/>
        <end position="329"/>
    </location>
</feature>
<feature type="compositionally biased region" description="Polar residues" evidence="1">
    <location>
        <begin position="227"/>
        <end position="242"/>
    </location>
</feature>
<reference evidence="3" key="2">
    <citation type="submission" date="2023-05" db="EMBL/GenBank/DDBJ databases">
        <authorList>
            <person name="Fouks B."/>
        </authorList>
    </citation>
    <scope>NUCLEOTIDE SEQUENCE</scope>
    <source>
        <strain evidence="3">Stay&amp;Tobe</strain>
        <tissue evidence="3">Testes</tissue>
    </source>
</reference>
<comment type="caution">
    <text evidence="3">The sequence shown here is derived from an EMBL/GenBank/DDBJ whole genome shotgun (WGS) entry which is preliminary data.</text>
</comment>
<feature type="compositionally biased region" description="Polar residues" evidence="1">
    <location>
        <begin position="317"/>
        <end position="329"/>
    </location>
</feature>
<proteinExistence type="predicted"/>